<keyword evidence="2" id="KW-1185">Reference proteome</keyword>
<evidence type="ECO:0000313" key="1">
    <source>
        <dbReference type="EMBL" id="EQC31339.1"/>
    </source>
</evidence>
<dbReference type="VEuPathDB" id="FungiDB:SDRG_10941"/>
<name>T0Q0G5_SAPDV</name>
<dbReference type="GeneID" id="19951668"/>
<organism evidence="1 2">
    <name type="scientific">Saprolegnia diclina (strain VS20)</name>
    <dbReference type="NCBI Taxonomy" id="1156394"/>
    <lineage>
        <taxon>Eukaryota</taxon>
        <taxon>Sar</taxon>
        <taxon>Stramenopiles</taxon>
        <taxon>Oomycota</taxon>
        <taxon>Saprolegniomycetes</taxon>
        <taxon>Saprolegniales</taxon>
        <taxon>Saprolegniaceae</taxon>
        <taxon>Saprolegnia</taxon>
    </lineage>
</organism>
<dbReference type="Proteomes" id="UP000030762">
    <property type="component" value="Unassembled WGS sequence"/>
</dbReference>
<dbReference type="EMBL" id="JH767169">
    <property type="protein sequence ID" value="EQC31339.1"/>
    <property type="molecule type" value="Genomic_DNA"/>
</dbReference>
<dbReference type="InParanoid" id="T0Q0G5"/>
<evidence type="ECO:0000313" key="2">
    <source>
        <dbReference type="Proteomes" id="UP000030762"/>
    </source>
</evidence>
<dbReference type="AlphaFoldDB" id="T0Q0G5"/>
<proteinExistence type="predicted"/>
<accession>T0Q0G5</accession>
<sequence length="86" mass="9361">MCHECAAACASARARVLESVASLRASVAALKARVAELRHEHDVHALRYATLLQTKLVFLSPDLSRITAAVEYAPKLKLSLASHRQP</sequence>
<dbReference type="RefSeq" id="XP_008615180.1">
    <property type="nucleotide sequence ID" value="XM_008616958.1"/>
</dbReference>
<protein>
    <submittedName>
        <fullName evidence="1">Uncharacterized protein</fullName>
    </submittedName>
</protein>
<gene>
    <name evidence="1" type="ORF">SDRG_10941</name>
</gene>
<reference evidence="1 2" key="1">
    <citation type="submission" date="2012-04" db="EMBL/GenBank/DDBJ databases">
        <title>The Genome Sequence of Saprolegnia declina VS20.</title>
        <authorList>
            <consortium name="The Broad Institute Genome Sequencing Platform"/>
            <person name="Russ C."/>
            <person name="Nusbaum C."/>
            <person name="Tyler B."/>
            <person name="van West P."/>
            <person name="Dieguez-Uribeondo J."/>
            <person name="de Bruijn I."/>
            <person name="Tripathy S."/>
            <person name="Jiang R."/>
            <person name="Young S.K."/>
            <person name="Zeng Q."/>
            <person name="Gargeya S."/>
            <person name="Fitzgerald M."/>
            <person name="Haas B."/>
            <person name="Abouelleil A."/>
            <person name="Alvarado L."/>
            <person name="Arachchi H.M."/>
            <person name="Berlin A."/>
            <person name="Chapman S.B."/>
            <person name="Goldberg J."/>
            <person name="Griggs A."/>
            <person name="Gujja S."/>
            <person name="Hansen M."/>
            <person name="Howarth C."/>
            <person name="Imamovic A."/>
            <person name="Larimer J."/>
            <person name="McCowen C."/>
            <person name="Montmayeur A."/>
            <person name="Murphy C."/>
            <person name="Neiman D."/>
            <person name="Pearson M."/>
            <person name="Priest M."/>
            <person name="Roberts A."/>
            <person name="Saif S."/>
            <person name="Shea T."/>
            <person name="Sisk P."/>
            <person name="Sykes S."/>
            <person name="Wortman J."/>
            <person name="Nusbaum C."/>
            <person name="Birren B."/>
        </authorList>
    </citation>
    <scope>NUCLEOTIDE SEQUENCE [LARGE SCALE GENOMIC DNA]</scope>
    <source>
        <strain evidence="1 2">VS20</strain>
    </source>
</reference>